<dbReference type="InterPro" id="IPR016181">
    <property type="entry name" value="Acyl_CoA_acyltransferase"/>
</dbReference>
<proteinExistence type="predicted"/>
<dbReference type="Pfam" id="PF14542">
    <property type="entry name" value="Acetyltransf_CG"/>
    <property type="match status" value="1"/>
</dbReference>
<dbReference type="OrthoDB" id="9793389at2"/>
<dbReference type="InterPro" id="IPR045057">
    <property type="entry name" value="Gcn5-rel_NAT"/>
</dbReference>
<dbReference type="PANTHER" id="PTHR31435">
    <property type="entry name" value="PROTEIN NATD1"/>
    <property type="match status" value="1"/>
</dbReference>
<dbReference type="EMBL" id="FPCA01000006">
    <property type="protein sequence ID" value="SFU98233.1"/>
    <property type="molecule type" value="Genomic_DNA"/>
</dbReference>
<dbReference type="AlphaFoldDB" id="A0A1I7KLB9"/>
<dbReference type="STRING" id="388950.GCA_001611675_02789"/>
<keyword evidence="3" id="KW-1185">Reference proteome</keyword>
<dbReference type="Gene3D" id="3.40.630.30">
    <property type="match status" value="1"/>
</dbReference>
<evidence type="ECO:0000313" key="3">
    <source>
        <dbReference type="Proteomes" id="UP000182491"/>
    </source>
</evidence>
<dbReference type="PROSITE" id="PS51729">
    <property type="entry name" value="GNAT_YJDJ"/>
    <property type="match status" value="1"/>
</dbReference>
<organism evidence="2 3">
    <name type="scientific">Pontibacter akesuensis</name>
    <dbReference type="NCBI Taxonomy" id="388950"/>
    <lineage>
        <taxon>Bacteria</taxon>
        <taxon>Pseudomonadati</taxon>
        <taxon>Bacteroidota</taxon>
        <taxon>Cytophagia</taxon>
        <taxon>Cytophagales</taxon>
        <taxon>Hymenobacteraceae</taxon>
        <taxon>Pontibacter</taxon>
    </lineage>
</organism>
<sequence>MDYQIIHEEKYQQFTAKLENGEEGELAYAKPQDKVLDFTHTFVPEAYRGKGLAQQLIETGLAYARQNNYKVIATCTAVQKHVIQHPEHQDLLQ</sequence>
<dbReference type="CDD" id="cd04301">
    <property type="entry name" value="NAT_SF"/>
    <property type="match status" value="1"/>
</dbReference>
<evidence type="ECO:0000313" key="2">
    <source>
        <dbReference type="EMBL" id="SFU98233.1"/>
    </source>
</evidence>
<dbReference type="PANTHER" id="PTHR31435:SF9">
    <property type="entry name" value="PROTEIN NATD1"/>
    <property type="match status" value="1"/>
</dbReference>
<dbReference type="InterPro" id="IPR031165">
    <property type="entry name" value="GNAT_YJDJ"/>
</dbReference>
<reference evidence="3" key="1">
    <citation type="submission" date="2016-10" db="EMBL/GenBank/DDBJ databases">
        <authorList>
            <person name="Varghese N."/>
        </authorList>
    </citation>
    <scope>NUCLEOTIDE SEQUENCE [LARGE SCALE GENOMIC DNA]</scope>
    <source>
        <strain evidence="3">DSM 18820</strain>
    </source>
</reference>
<feature type="domain" description="N-acetyltransferase" evidence="1">
    <location>
        <begin position="6"/>
        <end position="93"/>
    </location>
</feature>
<gene>
    <name evidence="2" type="ORF">SAMN04487941_3833</name>
</gene>
<name>A0A1I7KLB9_9BACT</name>
<accession>A0A1I7KLB9</accession>
<dbReference type="SUPFAM" id="SSF55729">
    <property type="entry name" value="Acyl-CoA N-acyltransferases (Nat)"/>
    <property type="match status" value="1"/>
</dbReference>
<evidence type="ECO:0000259" key="1">
    <source>
        <dbReference type="PROSITE" id="PS51729"/>
    </source>
</evidence>
<protein>
    <recommendedName>
        <fullName evidence="1">N-acetyltransferase domain-containing protein</fullName>
    </recommendedName>
</protein>
<dbReference type="Proteomes" id="UP000182491">
    <property type="component" value="Unassembled WGS sequence"/>
</dbReference>
<dbReference type="RefSeq" id="WP_068838733.1">
    <property type="nucleotide sequence ID" value="NZ_BMXC01000005.1"/>
</dbReference>